<evidence type="ECO:0000256" key="5">
    <source>
        <dbReference type="ARBA" id="ARBA00022801"/>
    </source>
</evidence>
<dbReference type="InterPro" id="IPR051947">
    <property type="entry name" value="Sentrin-specific_protease"/>
</dbReference>
<dbReference type="Proteomes" id="UP000076744">
    <property type="component" value="Unassembled WGS sequence"/>
</dbReference>
<feature type="region of interest" description="Disordered" evidence="6">
    <location>
        <begin position="157"/>
        <end position="231"/>
    </location>
</feature>
<dbReference type="EMBL" id="AZHB01000001">
    <property type="protein sequence ID" value="OAA74058.1"/>
    <property type="molecule type" value="Genomic_DNA"/>
</dbReference>
<feature type="region of interest" description="Disordered" evidence="6">
    <location>
        <begin position="338"/>
        <end position="374"/>
    </location>
</feature>
<reference evidence="8 9" key="1">
    <citation type="journal article" date="2016" name="Genome Biol. Evol.">
        <title>Divergent and convergent evolution of fungal pathogenicity.</title>
        <authorList>
            <person name="Shang Y."/>
            <person name="Xiao G."/>
            <person name="Zheng P."/>
            <person name="Cen K."/>
            <person name="Zhan S."/>
            <person name="Wang C."/>
        </authorList>
    </citation>
    <scope>NUCLEOTIDE SEQUENCE [LARGE SCALE GENOMIC DNA]</scope>
    <source>
        <strain evidence="8 9">ARSEF 2679</strain>
    </source>
</reference>
<name>A0A168EP81_CORFA</name>
<keyword evidence="3 8" id="KW-0645">Protease</keyword>
<comment type="similarity">
    <text evidence="1">Belongs to the peptidase C48 family.</text>
</comment>
<keyword evidence="2" id="KW-0597">Phosphoprotein</keyword>
<evidence type="ECO:0000313" key="8">
    <source>
        <dbReference type="EMBL" id="OAA74058.1"/>
    </source>
</evidence>
<dbReference type="SUPFAM" id="SSF54001">
    <property type="entry name" value="Cysteine proteinases"/>
    <property type="match status" value="1"/>
</dbReference>
<feature type="compositionally biased region" description="Low complexity" evidence="6">
    <location>
        <begin position="100"/>
        <end position="109"/>
    </location>
</feature>
<evidence type="ECO:0000259" key="7">
    <source>
        <dbReference type="PROSITE" id="PS50600"/>
    </source>
</evidence>
<evidence type="ECO:0000256" key="6">
    <source>
        <dbReference type="SAM" id="MobiDB-lite"/>
    </source>
</evidence>
<feature type="compositionally biased region" description="Polar residues" evidence="6">
    <location>
        <begin position="801"/>
        <end position="823"/>
    </location>
</feature>
<dbReference type="Pfam" id="PF25424">
    <property type="entry name" value="PH_35"/>
    <property type="match status" value="1"/>
</dbReference>
<protein>
    <submittedName>
        <fullName evidence="8">Ulp1 protease family protein</fullName>
    </submittedName>
</protein>
<dbReference type="GeneID" id="30017251"/>
<proteinExistence type="inferred from homology"/>
<evidence type="ECO:0000256" key="4">
    <source>
        <dbReference type="ARBA" id="ARBA00022786"/>
    </source>
</evidence>
<feature type="region of interest" description="Disordered" evidence="6">
    <location>
        <begin position="605"/>
        <end position="638"/>
    </location>
</feature>
<dbReference type="InterPro" id="IPR038765">
    <property type="entry name" value="Papain-like_cys_pep_sf"/>
</dbReference>
<keyword evidence="5" id="KW-0378">Hydrolase</keyword>
<feature type="compositionally biased region" description="Polar residues" evidence="6">
    <location>
        <begin position="158"/>
        <end position="172"/>
    </location>
</feature>
<evidence type="ECO:0000256" key="2">
    <source>
        <dbReference type="ARBA" id="ARBA00022553"/>
    </source>
</evidence>
<keyword evidence="4" id="KW-0833">Ubl conjugation pathway</keyword>
<dbReference type="GO" id="GO:0005737">
    <property type="term" value="C:cytoplasm"/>
    <property type="evidence" value="ECO:0007669"/>
    <property type="project" value="TreeGrafter"/>
</dbReference>
<evidence type="ECO:0000313" key="9">
    <source>
        <dbReference type="Proteomes" id="UP000076744"/>
    </source>
</evidence>
<dbReference type="InterPro" id="IPR003653">
    <property type="entry name" value="Peptidase_C48_C"/>
</dbReference>
<dbReference type="RefSeq" id="XP_018709016.1">
    <property type="nucleotide sequence ID" value="XM_018844566.1"/>
</dbReference>
<feature type="compositionally biased region" description="Basic residues" evidence="6">
    <location>
        <begin position="25"/>
        <end position="37"/>
    </location>
</feature>
<dbReference type="PROSITE" id="PS50600">
    <property type="entry name" value="ULP_PROTEASE"/>
    <property type="match status" value="1"/>
</dbReference>
<dbReference type="PANTHER" id="PTHR46896">
    <property type="entry name" value="SENTRIN-SPECIFIC PROTEASE"/>
    <property type="match status" value="1"/>
</dbReference>
<dbReference type="AlphaFoldDB" id="A0A168EP81"/>
<keyword evidence="9" id="KW-1185">Reference proteome</keyword>
<feature type="compositionally biased region" description="Polar residues" evidence="6">
    <location>
        <begin position="52"/>
        <end position="62"/>
    </location>
</feature>
<gene>
    <name evidence="8" type="ORF">ISF_00959</name>
</gene>
<evidence type="ECO:0000256" key="1">
    <source>
        <dbReference type="ARBA" id="ARBA00005234"/>
    </source>
</evidence>
<organism evidence="8 9">
    <name type="scientific">Cordyceps fumosorosea (strain ARSEF 2679)</name>
    <name type="common">Isaria fumosorosea</name>
    <dbReference type="NCBI Taxonomy" id="1081104"/>
    <lineage>
        <taxon>Eukaryota</taxon>
        <taxon>Fungi</taxon>
        <taxon>Dikarya</taxon>
        <taxon>Ascomycota</taxon>
        <taxon>Pezizomycotina</taxon>
        <taxon>Sordariomycetes</taxon>
        <taxon>Hypocreomycetidae</taxon>
        <taxon>Hypocreales</taxon>
        <taxon>Cordycipitaceae</taxon>
        <taxon>Cordyceps</taxon>
    </lineage>
</organism>
<feature type="domain" description="Ubiquitin-like protease family profile" evidence="7">
    <location>
        <begin position="454"/>
        <end position="713"/>
    </location>
</feature>
<sequence length="862" mass="96389">MSRRNSGKSQKLAAKAATIPSVTTNKKKKLRKHRRRPSAASSPSSPAPKPSVAQTLKVTQQDGFDAQPSPAPDDHDSLSPPKIQATPSIPDTTATKARSRASSWNAASRYYSKTGSLPDYRYASVHDRPLITYLYGQTLTHQDRPTQPAMGLDRLKRMNQSWSPATTNTLTKGGSKREFPESSSAPHQTLAKRQRREVFSSNDRAPESSLALPQSPSSTFNNRRSQAEAPASPIRLYLKPSSGGVLVLEAWSNGQRDEEYQWISFNPTDVRNIRYGECYMSFRRSMFRDRPPIIALQFASPEDAAQVAKMISEDTSQNRMREEMQRIFDNSWETAVSSSRNVSLGGGRRQSDASEMTKRNADTTEEPKSPPVEMATHPEHLKEREHSAFQVPTSPVRAASPVRRLGMETRRSKRWSPPPAEVSHDLERWSEKNTAWESDWKQTLVYPATGRNRASVDKEDVSRLDEGNYLNDNLISFYLRYLQISVERERPDLFKRVHIFSTFFFEKLMSGKGDINYDGVKNWTSKLDLFSYDYIVVPVNQNAHWYMAVICNTPKLIEQAEGSALHIHAVTDAADLPMPKSQIMAAVERDISDISLEDVTALRRSSRQLSSTPASSPAKPPSATTSSAVVVRSPRASSRRLDISEPRIITLDSLGSPHPATCKALKKYLVEEAKDKKNIDLVAPPGGMTARQIPQQTNYCDCGVFLLSYMEKFLKDPDDSIRKILMKEDVGWSIDAAGLRNEIRNILFQLQKEQVERLAGERKNKRKLSRKSDSSVKNASDVVNEIPPEDLKASKAGEPSTPCQPQTLPLSAPSSATYRNSATMPPAMTDRPPKFTLEAMHADDDGVVDIVRMPVLDAQSRD</sequence>
<comment type="caution">
    <text evidence="8">The sequence shown here is derived from an EMBL/GenBank/DDBJ whole genome shotgun (WGS) entry which is preliminary data.</text>
</comment>
<dbReference type="GO" id="GO:0016926">
    <property type="term" value="P:protein desumoylation"/>
    <property type="evidence" value="ECO:0007669"/>
    <property type="project" value="TreeGrafter"/>
</dbReference>
<dbReference type="GO" id="GO:0070139">
    <property type="term" value="F:SUMO-specific endopeptidase activity"/>
    <property type="evidence" value="ECO:0007669"/>
    <property type="project" value="TreeGrafter"/>
</dbReference>
<feature type="compositionally biased region" description="Low complexity" evidence="6">
    <location>
        <begin position="610"/>
        <end position="636"/>
    </location>
</feature>
<feature type="region of interest" description="Disordered" evidence="6">
    <location>
        <begin position="759"/>
        <end position="832"/>
    </location>
</feature>
<dbReference type="Pfam" id="PF02902">
    <property type="entry name" value="Peptidase_C48"/>
    <property type="match status" value="1"/>
</dbReference>
<dbReference type="STRING" id="1081104.A0A168EP81"/>
<feature type="region of interest" description="Disordered" evidence="6">
    <location>
        <begin position="1"/>
        <end position="110"/>
    </location>
</feature>
<dbReference type="GO" id="GO:0005634">
    <property type="term" value="C:nucleus"/>
    <property type="evidence" value="ECO:0007669"/>
    <property type="project" value="TreeGrafter"/>
</dbReference>
<feature type="compositionally biased region" description="Basic and acidic residues" evidence="6">
    <location>
        <begin position="349"/>
        <end position="368"/>
    </location>
</feature>
<evidence type="ECO:0000256" key="3">
    <source>
        <dbReference type="ARBA" id="ARBA00022670"/>
    </source>
</evidence>
<feature type="compositionally biased region" description="Polar residues" evidence="6">
    <location>
        <begin position="85"/>
        <end position="96"/>
    </location>
</feature>
<dbReference type="GO" id="GO:0006508">
    <property type="term" value="P:proteolysis"/>
    <property type="evidence" value="ECO:0007669"/>
    <property type="project" value="UniProtKB-KW"/>
</dbReference>
<dbReference type="PANTHER" id="PTHR46896:SF3">
    <property type="entry name" value="FI06413P-RELATED"/>
    <property type="match status" value="1"/>
</dbReference>
<accession>A0A168EP81</accession>
<dbReference type="InterPro" id="IPR057501">
    <property type="entry name" value="DeUb_enz_PH"/>
</dbReference>
<feature type="compositionally biased region" description="Polar residues" evidence="6">
    <location>
        <begin position="211"/>
        <end position="224"/>
    </location>
</feature>
<dbReference type="Gene3D" id="3.40.395.10">
    <property type="entry name" value="Adenoviral Proteinase, Chain A"/>
    <property type="match status" value="1"/>
</dbReference>
<dbReference type="OrthoDB" id="442460at2759"/>